<comment type="caution">
    <text evidence="1">The sequence shown here is derived from an EMBL/GenBank/DDBJ whole genome shotgun (WGS) entry which is preliminary data.</text>
</comment>
<evidence type="ECO:0008006" key="3">
    <source>
        <dbReference type="Google" id="ProtNLM"/>
    </source>
</evidence>
<keyword evidence="2" id="KW-1185">Reference proteome</keyword>
<dbReference type="InterPro" id="IPR021530">
    <property type="entry name" value="AllH-like"/>
</dbReference>
<name>A0A4Y4DQ23_GLUUR</name>
<dbReference type="AlphaFoldDB" id="A0A4Y4DQ23"/>
<dbReference type="EMBL" id="BJNY01000006">
    <property type="protein sequence ID" value="GED05695.1"/>
    <property type="molecule type" value="Genomic_DNA"/>
</dbReference>
<reference evidence="1 2" key="1">
    <citation type="submission" date="2019-06" db="EMBL/GenBank/DDBJ databases">
        <title>Whole genome shotgun sequence of Glutamicibacter uratoxydans NBRC 15515.</title>
        <authorList>
            <person name="Hosoyama A."/>
            <person name="Uohara A."/>
            <person name="Ohji S."/>
            <person name="Ichikawa N."/>
        </authorList>
    </citation>
    <scope>NUCLEOTIDE SEQUENCE [LARGE SCALE GENOMIC DNA]</scope>
    <source>
        <strain evidence="1 2">NBRC 15515</strain>
    </source>
</reference>
<organism evidence="1 2">
    <name type="scientific">Glutamicibacter uratoxydans</name>
    <name type="common">Arthrobacter uratoxydans</name>
    <dbReference type="NCBI Taxonomy" id="43667"/>
    <lineage>
        <taxon>Bacteria</taxon>
        <taxon>Bacillati</taxon>
        <taxon>Actinomycetota</taxon>
        <taxon>Actinomycetes</taxon>
        <taxon>Micrococcales</taxon>
        <taxon>Micrococcaceae</taxon>
        <taxon>Glutamicibacter</taxon>
    </lineage>
</organism>
<proteinExistence type="predicted"/>
<sequence>MTQKDAGAIRVVSADGVWLDDAHKPRRLVVDSIYHRAINLQDEQGELFTFAARALDDAPRTARLDVHDFTTWPIHPGQYLNMTRGQTLGEQLPMLDWSAARRRPRRIPAVAQASSEVLERAASVLCRALEQRPLGGAAKPSPGDTSIAAHFARSMYQAADALHLAVINRDSARLQQAFDAAIGLGPGSTPSLDDFLTGILLVASHSDSSMHFMVDQLRGYLRRHPAKTTSVSRAMLTAALNADFSTTLVRVANALVSSGAENETDFWINAALGIGHSSGSDILTGLLAGLEMEQELRGYLCLSQQW</sequence>
<protein>
    <recommendedName>
        <fullName evidence="3">DUF2877 domain-containing protein</fullName>
    </recommendedName>
</protein>
<dbReference type="OrthoDB" id="4933449at2"/>
<accession>A0A4Y4DQ23</accession>
<dbReference type="RefSeq" id="WP_141363027.1">
    <property type="nucleotide sequence ID" value="NZ_BAAAJL010000007.1"/>
</dbReference>
<dbReference type="Pfam" id="PF11392">
    <property type="entry name" value="AllH"/>
    <property type="match status" value="1"/>
</dbReference>
<evidence type="ECO:0000313" key="2">
    <source>
        <dbReference type="Proteomes" id="UP000316612"/>
    </source>
</evidence>
<gene>
    <name evidence="1" type="ORF">AUR04nite_12270</name>
</gene>
<evidence type="ECO:0000313" key="1">
    <source>
        <dbReference type="EMBL" id="GED05695.1"/>
    </source>
</evidence>
<dbReference type="Proteomes" id="UP000316612">
    <property type="component" value="Unassembled WGS sequence"/>
</dbReference>